<keyword evidence="3" id="KW-1185">Reference proteome</keyword>
<evidence type="ECO:0000259" key="1">
    <source>
        <dbReference type="SMART" id="SM00245"/>
    </source>
</evidence>
<name>A0A9X3F6R8_9BACT</name>
<sequence>MKYIYIFFFLIFITGCSKNKKTTVTPKDYLDEVFEIVEEHSIRRDFVDFNEIKRKAYSKLNDTDSIENCYPIIKSILKDIGERHTFFIPKDEVEKWKSANKKAGINEIITFKNQLLNENIGYIHMKGFGNIDSIAIQQYADSLQNAIKSIDNKNLKGWVIDLRENTGGNCWPMLTGLGPILGNGICGYFIDNNQKKSSWFYQDGKSGIESRTITKVSKQPYNLLNNLNPVAILTGGQTISSGEVVVTAFHNKSNVRSFGLSTGGLSTGNAIYNLSDSSMLVLTESIYADREGNIFGKRIDPDEKIGFSYQSIGQPNDLVVERAINWIYEN</sequence>
<gene>
    <name evidence="2" type="ORF">OU798_10710</name>
</gene>
<protein>
    <submittedName>
        <fullName evidence="2">S41 family peptidase</fullName>
    </submittedName>
</protein>
<dbReference type="Gene3D" id="3.90.226.10">
    <property type="entry name" value="2-enoyl-CoA Hydratase, Chain A, domain 1"/>
    <property type="match status" value="1"/>
</dbReference>
<dbReference type="CDD" id="cd06567">
    <property type="entry name" value="Peptidase_S41"/>
    <property type="match status" value="1"/>
</dbReference>
<accession>A0A9X3F6R8</accession>
<dbReference type="GO" id="GO:0008236">
    <property type="term" value="F:serine-type peptidase activity"/>
    <property type="evidence" value="ECO:0007669"/>
    <property type="project" value="InterPro"/>
</dbReference>
<dbReference type="AlphaFoldDB" id="A0A9X3F6R8"/>
<proteinExistence type="predicted"/>
<dbReference type="EMBL" id="JAPOHD010000020">
    <property type="protein sequence ID" value="MCY1720817.1"/>
    <property type="molecule type" value="Genomic_DNA"/>
</dbReference>
<dbReference type="GO" id="GO:0006508">
    <property type="term" value="P:proteolysis"/>
    <property type="evidence" value="ECO:0007669"/>
    <property type="project" value="InterPro"/>
</dbReference>
<dbReference type="SUPFAM" id="SSF52096">
    <property type="entry name" value="ClpP/crotonase"/>
    <property type="match status" value="1"/>
</dbReference>
<organism evidence="2 3">
    <name type="scientific">Draconibacterium aestuarii</name>
    <dbReference type="NCBI Taxonomy" id="2998507"/>
    <lineage>
        <taxon>Bacteria</taxon>
        <taxon>Pseudomonadati</taxon>
        <taxon>Bacteroidota</taxon>
        <taxon>Bacteroidia</taxon>
        <taxon>Marinilabiliales</taxon>
        <taxon>Prolixibacteraceae</taxon>
        <taxon>Draconibacterium</taxon>
    </lineage>
</organism>
<dbReference type="InterPro" id="IPR029045">
    <property type="entry name" value="ClpP/crotonase-like_dom_sf"/>
</dbReference>
<dbReference type="Proteomes" id="UP001145087">
    <property type="component" value="Unassembled WGS sequence"/>
</dbReference>
<comment type="caution">
    <text evidence="2">The sequence shown here is derived from an EMBL/GenBank/DDBJ whole genome shotgun (WGS) entry which is preliminary data.</text>
</comment>
<dbReference type="GO" id="GO:0030288">
    <property type="term" value="C:outer membrane-bounded periplasmic space"/>
    <property type="evidence" value="ECO:0007669"/>
    <property type="project" value="TreeGrafter"/>
</dbReference>
<dbReference type="GO" id="GO:0004175">
    <property type="term" value="F:endopeptidase activity"/>
    <property type="evidence" value="ECO:0007669"/>
    <property type="project" value="TreeGrafter"/>
</dbReference>
<reference evidence="2" key="1">
    <citation type="submission" date="2022-11" db="EMBL/GenBank/DDBJ databases">
        <title>Marilongibacter aestuarii gen. nov., sp. nov., isolated from tidal flat sediment.</title>
        <authorList>
            <person name="Jiayan W."/>
        </authorList>
    </citation>
    <scope>NUCLEOTIDE SEQUENCE</scope>
    <source>
        <strain evidence="2">Z1-6</strain>
    </source>
</reference>
<dbReference type="GO" id="GO:0007165">
    <property type="term" value="P:signal transduction"/>
    <property type="evidence" value="ECO:0007669"/>
    <property type="project" value="TreeGrafter"/>
</dbReference>
<dbReference type="SMART" id="SM00245">
    <property type="entry name" value="TSPc"/>
    <property type="match status" value="1"/>
</dbReference>
<feature type="domain" description="Tail specific protease" evidence="1">
    <location>
        <begin position="81"/>
        <end position="306"/>
    </location>
</feature>
<evidence type="ECO:0000313" key="3">
    <source>
        <dbReference type="Proteomes" id="UP001145087"/>
    </source>
</evidence>
<dbReference type="PANTHER" id="PTHR32060:SF30">
    <property type="entry name" value="CARBOXY-TERMINAL PROCESSING PROTEASE CTPA"/>
    <property type="match status" value="1"/>
</dbReference>
<dbReference type="PANTHER" id="PTHR32060">
    <property type="entry name" value="TAIL-SPECIFIC PROTEASE"/>
    <property type="match status" value="1"/>
</dbReference>
<dbReference type="RefSeq" id="WP_343333151.1">
    <property type="nucleotide sequence ID" value="NZ_JAPOHD010000020.1"/>
</dbReference>
<dbReference type="PROSITE" id="PS51257">
    <property type="entry name" value="PROKAR_LIPOPROTEIN"/>
    <property type="match status" value="1"/>
</dbReference>
<evidence type="ECO:0000313" key="2">
    <source>
        <dbReference type="EMBL" id="MCY1720817.1"/>
    </source>
</evidence>
<dbReference type="Pfam" id="PF03572">
    <property type="entry name" value="Peptidase_S41"/>
    <property type="match status" value="1"/>
</dbReference>
<dbReference type="InterPro" id="IPR005151">
    <property type="entry name" value="Tail-specific_protease"/>
</dbReference>